<dbReference type="InterPro" id="IPR018982">
    <property type="entry name" value="RQC_domain"/>
</dbReference>
<proteinExistence type="inferred from homology"/>
<dbReference type="Gene3D" id="3.40.50.300">
    <property type="entry name" value="P-loop containing nucleotide triphosphate hydrolases"/>
    <property type="match status" value="2"/>
</dbReference>
<sequence length="631" mass="68630">MYDPDFRDEEGGSVAPSVGGRDRFVGAEPIDVLKTVFGFPAFRGLQGDAVARVMAGADTLVLMPTGGGKSVCYQIPALCRRGMGLVVSPLIALMDDQVAALRQLGVNAAALHSELSEDEAFRIRADLADGRLDILYVSPERLLSSGTLDRLTRQSISVIAIDEAHCISAWGHEFRPEYRALESLPRNFPGVPRIALTATADPRTRDDILAALAMPHAEVLSASFHRPNLIISARPKGGETKQLIAALDRRRGDASIVYCGSRARTERTAATLRDKGFPACAYHAGLSPQEKRAALHRFRSGEPIVMVATIAFGMGIDRPDVRAVVHLDMPSSAEAYYQQIGRAGRDGLPSDTLLLYGGEDMTRARYWLDQSAAPESEKRVMRGRLEAMIALTETTSCRTRALLACFGEVLPEPCGHCDNCRSPAPTFDGTEAARKLLSAVYRTGQRFGALHVISVLRGKPSDSASRNGHDKLSVWGIGKDGSETFWRGVVRQLIARGALRMGDEHGGLALNDEVARPILRGDEPVMLREDAIEAETASGRKGERRNDSPADDLPEEARRIFDALKLWRRAEAREQEIPPYVIFHDATLRDIALEQPGSLAELGRVKGVGGSKLDRYGEAVLRTLLDVGLAA</sequence>
<dbReference type="GO" id="GO:0016787">
    <property type="term" value="F:hydrolase activity"/>
    <property type="evidence" value="ECO:0007669"/>
    <property type="project" value="UniProtKB-KW"/>
</dbReference>
<evidence type="ECO:0000256" key="7">
    <source>
        <dbReference type="ARBA" id="ARBA00022801"/>
    </source>
</evidence>
<keyword evidence="12" id="KW-0233">DNA recombination</keyword>
<evidence type="ECO:0000256" key="5">
    <source>
        <dbReference type="ARBA" id="ARBA00022741"/>
    </source>
</evidence>
<dbReference type="InterPro" id="IPR032284">
    <property type="entry name" value="RecQ_Zn-bd"/>
</dbReference>
<dbReference type="InterPro" id="IPR006293">
    <property type="entry name" value="DNA_helicase_ATP-dep_RecQ_bac"/>
</dbReference>
<evidence type="ECO:0000259" key="20">
    <source>
        <dbReference type="PROSITE" id="PS51192"/>
    </source>
</evidence>
<evidence type="ECO:0000313" key="23">
    <source>
        <dbReference type="Proteomes" id="UP000664771"/>
    </source>
</evidence>
<organism evidence="22 23">
    <name type="scientific">Acetobacter sacchari</name>
    <dbReference type="NCBI Taxonomy" id="2661687"/>
    <lineage>
        <taxon>Bacteria</taxon>
        <taxon>Pseudomonadati</taxon>
        <taxon>Pseudomonadota</taxon>
        <taxon>Alphaproteobacteria</taxon>
        <taxon>Acetobacterales</taxon>
        <taxon>Acetobacteraceae</taxon>
        <taxon>Acetobacter</taxon>
    </lineage>
</organism>
<dbReference type="PROSITE" id="PS50206">
    <property type="entry name" value="RHODANESE_3"/>
    <property type="match status" value="1"/>
</dbReference>
<keyword evidence="11" id="KW-0238">DNA-binding</keyword>
<dbReference type="Gene3D" id="1.10.10.10">
    <property type="entry name" value="Winged helix-like DNA-binding domain superfamily/Winged helix DNA-binding domain"/>
    <property type="match status" value="1"/>
</dbReference>
<feature type="region of interest" description="Disordered" evidence="17">
    <location>
        <begin position="533"/>
        <end position="554"/>
    </location>
</feature>
<dbReference type="Pfam" id="PF09382">
    <property type="entry name" value="RQC"/>
    <property type="match status" value="1"/>
</dbReference>
<evidence type="ECO:0000313" key="22">
    <source>
        <dbReference type="EMBL" id="MBO1360995.1"/>
    </source>
</evidence>
<dbReference type="InterPro" id="IPR036388">
    <property type="entry name" value="WH-like_DNA-bd_sf"/>
</dbReference>
<name>A0ABS3LYJ5_9PROT</name>
<dbReference type="InterPro" id="IPR010997">
    <property type="entry name" value="HRDC-like_sf"/>
</dbReference>
<dbReference type="PANTHER" id="PTHR13710:SF105">
    <property type="entry name" value="ATP-DEPENDENT DNA HELICASE Q1"/>
    <property type="match status" value="1"/>
</dbReference>
<evidence type="ECO:0000256" key="11">
    <source>
        <dbReference type="ARBA" id="ARBA00023125"/>
    </source>
</evidence>
<evidence type="ECO:0000256" key="1">
    <source>
        <dbReference type="ARBA" id="ARBA00001946"/>
    </source>
</evidence>
<dbReference type="InterPro" id="IPR036390">
    <property type="entry name" value="WH_DNA-bd_sf"/>
</dbReference>
<dbReference type="SMART" id="SM00956">
    <property type="entry name" value="RQC"/>
    <property type="match status" value="1"/>
</dbReference>
<evidence type="ECO:0000256" key="17">
    <source>
        <dbReference type="SAM" id="MobiDB-lite"/>
    </source>
</evidence>
<keyword evidence="5" id="KW-0547">Nucleotide-binding</keyword>
<dbReference type="Pfam" id="PF00270">
    <property type="entry name" value="DEAD"/>
    <property type="match status" value="1"/>
</dbReference>
<dbReference type="NCBIfam" id="TIGR01389">
    <property type="entry name" value="recQ"/>
    <property type="match status" value="1"/>
</dbReference>
<dbReference type="SUPFAM" id="SSF52540">
    <property type="entry name" value="P-loop containing nucleoside triphosphate hydrolases"/>
    <property type="match status" value="1"/>
</dbReference>
<dbReference type="PROSITE" id="PS51192">
    <property type="entry name" value="HELICASE_ATP_BIND_1"/>
    <property type="match status" value="1"/>
</dbReference>
<dbReference type="SMART" id="SM00487">
    <property type="entry name" value="DEXDc"/>
    <property type="match status" value="1"/>
</dbReference>
<keyword evidence="8 22" id="KW-0347">Helicase</keyword>
<keyword evidence="23" id="KW-1185">Reference proteome</keyword>
<reference evidence="22 23" key="1">
    <citation type="submission" date="2021-03" db="EMBL/GenBank/DDBJ databases">
        <title>The complete genome sequence of Acetobacter sacchari TBRC 11175.</title>
        <authorList>
            <person name="Charoenyingcharoen P."/>
            <person name="Yukphan P."/>
        </authorList>
    </citation>
    <scope>NUCLEOTIDE SEQUENCE [LARGE SCALE GENOMIC DNA]</scope>
    <source>
        <strain evidence="22 23">TBRC 11175</strain>
    </source>
</reference>
<dbReference type="GO" id="GO:0003678">
    <property type="term" value="F:DNA helicase activity"/>
    <property type="evidence" value="ECO:0007669"/>
    <property type="project" value="UniProtKB-EC"/>
</dbReference>
<dbReference type="InterPro" id="IPR044876">
    <property type="entry name" value="HRDC_dom_sf"/>
</dbReference>
<keyword evidence="6" id="KW-0227">DNA damage</keyword>
<dbReference type="InterPro" id="IPR014001">
    <property type="entry name" value="Helicase_ATP-bd"/>
</dbReference>
<comment type="cofactor">
    <cofactor evidence="2">
        <name>Zn(2+)</name>
        <dbReference type="ChEBI" id="CHEBI:29105"/>
    </cofactor>
</comment>
<feature type="compositionally biased region" description="Basic and acidic residues" evidence="17">
    <location>
        <begin position="538"/>
        <end position="548"/>
    </location>
</feature>
<keyword evidence="14" id="KW-0413">Isomerase</keyword>
<evidence type="ECO:0000256" key="8">
    <source>
        <dbReference type="ARBA" id="ARBA00022806"/>
    </source>
</evidence>
<accession>A0ABS3LYJ5</accession>
<dbReference type="InterPro" id="IPR004589">
    <property type="entry name" value="DNA_helicase_ATP-dep_RecQ"/>
</dbReference>
<dbReference type="Pfam" id="PF00271">
    <property type="entry name" value="Helicase_C"/>
    <property type="match status" value="1"/>
</dbReference>
<evidence type="ECO:0000256" key="14">
    <source>
        <dbReference type="ARBA" id="ARBA00023235"/>
    </source>
</evidence>
<feature type="region of interest" description="Disordered" evidence="17">
    <location>
        <begin position="1"/>
        <end position="20"/>
    </location>
</feature>
<comment type="cofactor">
    <cofactor evidence="1">
        <name>Mg(2+)</name>
        <dbReference type="ChEBI" id="CHEBI:18420"/>
    </cofactor>
</comment>
<dbReference type="Pfam" id="PF16124">
    <property type="entry name" value="RecQ_Zn_bind"/>
    <property type="match status" value="1"/>
</dbReference>
<dbReference type="InterPro" id="IPR001650">
    <property type="entry name" value="Helicase_C-like"/>
</dbReference>
<comment type="catalytic activity">
    <reaction evidence="15">
        <text>Couples ATP hydrolysis with the unwinding of duplex DNA by translocating in the 3'-5' direction.</text>
        <dbReference type="EC" id="5.6.2.4"/>
    </reaction>
</comment>
<evidence type="ECO:0000256" key="16">
    <source>
        <dbReference type="NCBIfam" id="TIGR01389"/>
    </source>
</evidence>
<evidence type="ECO:0000256" key="10">
    <source>
        <dbReference type="ARBA" id="ARBA00022840"/>
    </source>
</evidence>
<dbReference type="InterPro" id="IPR002121">
    <property type="entry name" value="HRDC_dom"/>
</dbReference>
<dbReference type="SUPFAM" id="SSF46785">
    <property type="entry name" value="Winged helix' DNA-binding domain"/>
    <property type="match status" value="1"/>
</dbReference>
<evidence type="ECO:0000256" key="12">
    <source>
        <dbReference type="ARBA" id="ARBA00023172"/>
    </source>
</evidence>
<comment type="caution">
    <text evidence="22">The sequence shown here is derived from an EMBL/GenBank/DDBJ whole genome shotgun (WGS) entry which is preliminary data.</text>
</comment>
<feature type="domain" description="HRDC" evidence="19">
    <location>
        <begin position="554"/>
        <end position="631"/>
    </location>
</feature>
<keyword evidence="13" id="KW-0234">DNA repair</keyword>
<keyword evidence="4" id="KW-0479">Metal-binding</keyword>
<keyword evidence="9" id="KW-0862">Zinc</keyword>
<evidence type="ECO:0000259" key="19">
    <source>
        <dbReference type="PROSITE" id="PS50967"/>
    </source>
</evidence>
<evidence type="ECO:0000259" key="18">
    <source>
        <dbReference type="PROSITE" id="PS50206"/>
    </source>
</evidence>
<evidence type="ECO:0000256" key="6">
    <source>
        <dbReference type="ARBA" id="ARBA00022763"/>
    </source>
</evidence>
<evidence type="ECO:0000256" key="9">
    <source>
        <dbReference type="ARBA" id="ARBA00022833"/>
    </source>
</evidence>
<dbReference type="SMART" id="SM00341">
    <property type="entry name" value="HRDC"/>
    <property type="match status" value="1"/>
</dbReference>
<dbReference type="Pfam" id="PF00570">
    <property type="entry name" value="HRDC"/>
    <property type="match status" value="1"/>
</dbReference>
<evidence type="ECO:0000256" key="15">
    <source>
        <dbReference type="ARBA" id="ARBA00034617"/>
    </source>
</evidence>
<dbReference type="SUPFAM" id="SSF47819">
    <property type="entry name" value="HRDC-like"/>
    <property type="match status" value="1"/>
</dbReference>
<keyword evidence="7 22" id="KW-0378">Hydrolase</keyword>
<dbReference type="Proteomes" id="UP000664771">
    <property type="component" value="Unassembled WGS sequence"/>
</dbReference>
<evidence type="ECO:0000256" key="3">
    <source>
        <dbReference type="ARBA" id="ARBA00005446"/>
    </source>
</evidence>
<comment type="similarity">
    <text evidence="3">Belongs to the helicase family. RecQ subfamily.</text>
</comment>
<dbReference type="SMART" id="SM00490">
    <property type="entry name" value="HELICc"/>
    <property type="match status" value="1"/>
</dbReference>
<feature type="domain" description="Rhodanese" evidence="18">
    <location>
        <begin position="208"/>
        <end position="290"/>
    </location>
</feature>
<dbReference type="EMBL" id="JAFVMF010000016">
    <property type="protein sequence ID" value="MBO1360995.1"/>
    <property type="molecule type" value="Genomic_DNA"/>
</dbReference>
<dbReference type="EC" id="5.6.2.4" evidence="16"/>
<dbReference type="PANTHER" id="PTHR13710">
    <property type="entry name" value="DNA HELICASE RECQ FAMILY MEMBER"/>
    <property type="match status" value="1"/>
</dbReference>
<dbReference type="InterPro" id="IPR027417">
    <property type="entry name" value="P-loop_NTPase"/>
</dbReference>
<dbReference type="InterPro" id="IPR001763">
    <property type="entry name" value="Rhodanese-like_dom"/>
</dbReference>
<feature type="domain" description="Helicase C-terminal" evidence="21">
    <location>
        <begin position="239"/>
        <end position="389"/>
    </location>
</feature>
<evidence type="ECO:0000259" key="21">
    <source>
        <dbReference type="PROSITE" id="PS51194"/>
    </source>
</evidence>
<dbReference type="InterPro" id="IPR011545">
    <property type="entry name" value="DEAD/DEAH_box_helicase_dom"/>
</dbReference>
<gene>
    <name evidence="22" type="primary">recQ</name>
    <name evidence="22" type="ORF">J2D73_14495</name>
</gene>
<dbReference type="NCBIfam" id="TIGR00614">
    <property type="entry name" value="recQ_fam"/>
    <property type="match status" value="1"/>
</dbReference>
<dbReference type="PROSITE" id="PS50967">
    <property type="entry name" value="HRDC"/>
    <property type="match status" value="1"/>
</dbReference>
<dbReference type="CDD" id="cd17920">
    <property type="entry name" value="DEXHc_RecQ"/>
    <property type="match status" value="1"/>
</dbReference>
<protein>
    <recommendedName>
        <fullName evidence="16">DNA helicase RecQ</fullName>
        <ecNumber evidence="16">5.6.2.4</ecNumber>
    </recommendedName>
</protein>
<keyword evidence="10" id="KW-0067">ATP-binding</keyword>
<evidence type="ECO:0000256" key="4">
    <source>
        <dbReference type="ARBA" id="ARBA00022723"/>
    </source>
</evidence>
<dbReference type="PROSITE" id="PS51194">
    <property type="entry name" value="HELICASE_CTER"/>
    <property type="match status" value="1"/>
</dbReference>
<feature type="domain" description="Helicase ATP-binding" evidence="20">
    <location>
        <begin position="50"/>
        <end position="218"/>
    </location>
</feature>
<evidence type="ECO:0000256" key="13">
    <source>
        <dbReference type="ARBA" id="ARBA00023204"/>
    </source>
</evidence>
<evidence type="ECO:0000256" key="2">
    <source>
        <dbReference type="ARBA" id="ARBA00001947"/>
    </source>
</evidence>
<dbReference type="Gene3D" id="1.10.150.80">
    <property type="entry name" value="HRDC domain"/>
    <property type="match status" value="1"/>
</dbReference>